<dbReference type="PATRIC" id="fig|446692.3.peg.972"/>
<keyword evidence="2" id="KW-1185">Reference proteome</keyword>
<dbReference type="EMBL" id="LN606600">
    <property type="protein sequence ID" value="CEF40372.1"/>
    <property type="molecule type" value="Genomic_DNA"/>
</dbReference>
<evidence type="ECO:0000313" key="2">
    <source>
        <dbReference type="Proteomes" id="UP000056109"/>
    </source>
</evidence>
<dbReference type="Proteomes" id="UP000056109">
    <property type="component" value="Chromosome I"/>
</dbReference>
<organism evidence="1 2">
    <name type="scientific">Acetobacter senegalensis</name>
    <dbReference type="NCBI Taxonomy" id="446692"/>
    <lineage>
        <taxon>Bacteria</taxon>
        <taxon>Pseudomonadati</taxon>
        <taxon>Pseudomonadota</taxon>
        <taxon>Alphaproteobacteria</taxon>
        <taxon>Acetobacterales</taxon>
        <taxon>Acetobacteraceae</taxon>
        <taxon>Acetobacter</taxon>
    </lineage>
</organism>
<evidence type="ECO:0000313" key="1">
    <source>
        <dbReference type="EMBL" id="CEF40372.1"/>
    </source>
</evidence>
<dbReference type="KEGG" id="asz:ASN_976"/>
<dbReference type="AlphaFoldDB" id="A0A0U5ESJ6"/>
<proteinExistence type="predicted"/>
<reference evidence="2" key="1">
    <citation type="submission" date="2014-09" db="EMBL/GenBank/DDBJ databases">
        <authorList>
            <person name="Illeghems K.G."/>
        </authorList>
    </citation>
    <scope>NUCLEOTIDE SEQUENCE [LARGE SCALE GENOMIC DNA]</scope>
    <source>
        <strain evidence="2">108B</strain>
    </source>
</reference>
<name>A0A0U5ESJ6_9PROT</name>
<protein>
    <submittedName>
        <fullName evidence="1">Uncharacterized protein</fullName>
    </submittedName>
</protein>
<gene>
    <name evidence="1" type="ORF">ASN_976</name>
</gene>
<accession>A0A0U5ESJ6</accession>
<sequence length="40" mass="4135">MTMPVFAGLATSLHVCEGTTLPGAGWCQATGLTLDVWAVQ</sequence>